<dbReference type="PIRSF" id="PIRSF000538">
    <property type="entry name" value="GlpK"/>
    <property type="match status" value="1"/>
</dbReference>
<dbReference type="InterPro" id="IPR000577">
    <property type="entry name" value="Carb_kinase_FGGY"/>
</dbReference>
<evidence type="ECO:0000256" key="7">
    <source>
        <dbReference type="RuleBase" id="RU003733"/>
    </source>
</evidence>
<dbReference type="GO" id="GO:0019150">
    <property type="term" value="F:D-ribulokinase activity"/>
    <property type="evidence" value="ECO:0007669"/>
    <property type="project" value="TreeGrafter"/>
</dbReference>
<protein>
    <submittedName>
        <fullName evidence="10">Ribulose kinase</fullName>
    </submittedName>
</protein>
<feature type="domain" description="Carbohydrate kinase FGGY N-terminal" evidence="8">
    <location>
        <begin position="7"/>
        <end position="253"/>
    </location>
</feature>
<dbReference type="PANTHER" id="PTHR43435">
    <property type="entry name" value="RIBULOKINASE"/>
    <property type="match status" value="1"/>
</dbReference>
<keyword evidence="2" id="KW-0547">Nucleotide-binding</keyword>
<evidence type="ECO:0000256" key="6">
    <source>
        <dbReference type="ARBA" id="ARBA00023277"/>
    </source>
</evidence>
<keyword evidence="4" id="KW-0067">ATP-binding</keyword>
<dbReference type="CDD" id="cd07781">
    <property type="entry name" value="ASKHA_NBD_FGGY_L-RBK"/>
    <property type="match status" value="1"/>
</dbReference>
<accession>A0A1H9FAP9</accession>
<dbReference type="GO" id="GO:0005737">
    <property type="term" value="C:cytoplasm"/>
    <property type="evidence" value="ECO:0007669"/>
    <property type="project" value="TreeGrafter"/>
</dbReference>
<dbReference type="GO" id="GO:0005524">
    <property type="term" value="F:ATP binding"/>
    <property type="evidence" value="ECO:0007669"/>
    <property type="project" value="UniProtKB-KW"/>
</dbReference>
<evidence type="ECO:0000256" key="1">
    <source>
        <dbReference type="ARBA" id="ARBA00022679"/>
    </source>
</evidence>
<evidence type="ECO:0000259" key="8">
    <source>
        <dbReference type="Pfam" id="PF00370"/>
    </source>
</evidence>
<evidence type="ECO:0000313" key="10">
    <source>
        <dbReference type="EMBL" id="SEQ35006.1"/>
    </source>
</evidence>
<evidence type="ECO:0000256" key="4">
    <source>
        <dbReference type="ARBA" id="ARBA00022840"/>
    </source>
</evidence>
<dbReference type="RefSeq" id="WP_091178923.1">
    <property type="nucleotide sequence ID" value="NZ_FOFA01000003.1"/>
</dbReference>
<feature type="domain" description="Carbohydrate kinase FGGY C-terminal" evidence="9">
    <location>
        <begin position="264"/>
        <end position="454"/>
    </location>
</feature>
<dbReference type="InterPro" id="IPR043129">
    <property type="entry name" value="ATPase_NBD"/>
</dbReference>
<dbReference type="InterPro" id="IPR018484">
    <property type="entry name" value="FGGY_N"/>
</dbReference>
<dbReference type="InterPro" id="IPR005929">
    <property type="entry name" value="Ribulokinase"/>
</dbReference>
<dbReference type="Gene3D" id="3.30.420.40">
    <property type="match status" value="2"/>
</dbReference>
<gene>
    <name evidence="10" type="ORF">SAMN05421756_103211</name>
</gene>
<keyword evidence="11" id="KW-1185">Reference proteome</keyword>
<keyword evidence="3 7" id="KW-0418">Kinase</keyword>
<evidence type="ECO:0000256" key="2">
    <source>
        <dbReference type="ARBA" id="ARBA00022741"/>
    </source>
</evidence>
<dbReference type="Proteomes" id="UP000198504">
    <property type="component" value="Unassembled WGS sequence"/>
</dbReference>
<dbReference type="GO" id="GO:0019569">
    <property type="term" value="P:L-arabinose catabolic process to D-xylulose 5-phosphate"/>
    <property type="evidence" value="ECO:0007669"/>
    <property type="project" value="InterPro"/>
</dbReference>
<dbReference type="OrthoDB" id="9805576at2"/>
<dbReference type="PROSITE" id="PS00445">
    <property type="entry name" value="FGGY_KINASES_2"/>
    <property type="match status" value="1"/>
</dbReference>
<evidence type="ECO:0000256" key="5">
    <source>
        <dbReference type="ARBA" id="ARBA00022935"/>
    </source>
</evidence>
<keyword evidence="6" id="KW-0119">Carbohydrate metabolism</keyword>
<dbReference type="AlphaFoldDB" id="A0A1H9FAP9"/>
<comment type="similarity">
    <text evidence="7">Belongs to the FGGY kinase family.</text>
</comment>
<evidence type="ECO:0000256" key="3">
    <source>
        <dbReference type="ARBA" id="ARBA00022777"/>
    </source>
</evidence>
<sequence length="515" mass="53975">MSTDGVLLAIDLGTEGARVGAFTVDGEPLGSVHRGYRTTYPRPGWAEQDPEEWWSAVVDATRTLLAEPRSAAAGPVVALACATTASTVAVLDADGRPLRPAILWMDSRAWAQSAATTALLDEHPVLAWSGGSDAAEWLLPKAVWVAEHEPDVFARAGRVVEAIDYLTFRLTGRWVGSQMNAVCKYNYDPLARRFPVELYAALGVEGLVDLLPDEIVEVGGPAGPLTAQAADALGIAAGAAVAVGGIDAHVSLLSCGGASAGLVSVVSGTSSAIVAELELGPGTQPALTPEVWGPYPHALRTDRWLVEGGQVSSGSVLTWAAESIMGVTRAELPALVRGAAAVEPGAHGLRALDTFMGNRTPHRDPRLRGAVVGLTLGTTREELYRASVEAVACGTRAVVDSFVRAGVMCDRLVLSGGIEHNPLWQQVTVDVLGREAEIVSGDNLTLRACAVIAATGAGLVANLDDGASRFAPRTRTLTPDAGRHAVYRETYDDYVSLLHTLAPVMHDSVDRLGRA</sequence>
<organism evidence="10 11">
    <name type="scientific">Microlunatus flavus</name>
    <dbReference type="NCBI Taxonomy" id="1036181"/>
    <lineage>
        <taxon>Bacteria</taxon>
        <taxon>Bacillati</taxon>
        <taxon>Actinomycetota</taxon>
        <taxon>Actinomycetes</taxon>
        <taxon>Propionibacteriales</taxon>
        <taxon>Propionibacteriaceae</taxon>
        <taxon>Microlunatus</taxon>
    </lineage>
</organism>
<evidence type="ECO:0000259" key="9">
    <source>
        <dbReference type="Pfam" id="PF02782"/>
    </source>
</evidence>
<keyword evidence="5" id="KW-0054">Arabinose catabolism</keyword>
<dbReference type="SUPFAM" id="SSF53067">
    <property type="entry name" value="Actin-like ATPase domain"/>
    <property type="match status" value="2"/>
</dbReference>
<keyword evidence="1 7" id="KW-0808">Transferase</keyword>
<proteinExistence type="inferred from homology"/>
<dbReference type="Pfam" id="PF00370">
    <property type="entry name" value="FGGY_N"/>
    <property type="match status" value="1"/>
</dbReference>
<dbReference type="STRING" id="1036181.SAMN05421756_103211"/>
<dbReference type="GO" id="GO:0008741">
    <property type="term" value="F:ribulokinase activity"/>
    <property type="evidence" value="ECO:0007669"/>
    <property type="project" value="InterPro"/>
</dbReference>
<evidence type="ECO:0000313" key="11">
    <source>
        <dbReference type="Proteomes" id="UP000198504"/>
    </source>
</evidence>
<name>A0A1H9FAP9_9ACTN</name>
<dbReference type="PANTHER" id="PTHR43435:SF4">
    <property type="entry name" value="FGGY CARBOHYDRATE KINASE DOMAIN-CONTAINING PROTEIN"/>
    <property type="match status" value="1"/>
</dbReference>
<dbReference type="InterPro" id="IPR018483">
    <property type="entry name" value="Carb_kinase_FGGY_CS"/>
</dbReference>
<dbReference type="Pfam" id="PF02782">
    <property type="entry name" value="FGGY_C"/>
    <property type="match status" value="1"/>
</dbReference>
<dbReference type="EMBL" id="FOFA01000003">
    <property type="protein sequence ID" value="SEQ35006.1"/>
    <property type="molecule type" value="Genomic_DNA"/>
</dbReference>
<dbReference type="InterPro" id="IPR018485">
    <property type="entry name" value="FGGY_C"/>
</dbReference>
<reference evidence="11" key="1">
    <citation type="submission" date="2016-10" db="EMBL/GenBank/DDBJ databases">
        <authorList>
            <person name="Varghese N."/>
            <person name="Submissions S."/>
        </authorList>
    </citation>
    <scope>NUCLEOTIDE SEQUENCE [LARGE SCALE GENOMIC DNA]</scope>
    <source>
        <strain evidence="11">CGMCC 4.6856</strain>
    </source>
</reference>